<dbReference type="AlphaFoldDB" id="A0A1Q4V2H1"/>
<accession>A0A1Q4V2H1</accession>
<reference evidence="3 4" key="1">
    <citation type="submission" date="2015-06" db="EMBL/GenBank/DDBJ databases">
        <title>Cloning and characterization of the uncialamcin biosynthetic gene cluster.</title>
        <authorList>
            <person name="Yan X."/>
            <person name="Huang T."/>
            <person name="Ge H."/>
            <person name="Shen B."/>
        </authorList>
    </citation>
    <scope>NUCLEOTIDE SEQUENCE [LARGE SCALE GENOMIC DNA]</scope>
    <source>
        <strain evidence="3 4">DCA2648</strain>
    </source>
</reference>
<evidence type="ECO:0000259" key="2">
    <source>
        <dbReference type="Pfam" id="PF00144"/>
    </source>
</evidence>
<dbReference type="PANTHER" id="PTHR46825">
    <property type="entry name" value="D-ALANYL-D-ALANINE-CARBOXYPEPTIDASE/ENDOPEPTIDASE AMPH"/>
    <property type="match status" value="1"/>
</dbReference>
<keyword evidence="1" id="KW-0732">Signal</keyword>
<dbReference type="Gene3D" id="3.40.710.10">
    <property type="entry name" value="DD-peptidase/beta-lactamase superfamily"/>
    <property type="match status" value="1"/>
</dbReference>
<dbReference type="InterPro" id="IPR050491">
    <property type="entry name" value="AmpC-like"/>
</dbReference>
<feature type="chain" id="PRO_5039053976" description="Beta-lactamase-related domain-containing protein" evidence="1">
    <location>
        <begin position="16"/>
        <end position="335"/>
    </location>
</feature>
<gene>
    <name evidence="3" type="ORF">AB852_26550</name>
</gene>
<dbReference type="Pfam" id="PF00144">
    <property type="entry name" value="Beta-lactamase"/>
    <property type="match status" value="1"/>
</dbReference>
<keyword evidence="4" id="KW-1185">Reference proteome</keyword>
<dbReference type="Proteomes" id="UP000186455">
    <property type="component" value="Unassembled WGS sequence"/>
</dbReference>
<protein>
    <recommendedName>
        <fullName evidence="2">Beta-lactamase-related domain-containing protein</fullName>
    </recommendedName>
</protein>
<dbReference type="STRING" id="1048205.AB852_26550"/>
<dbReference type="EMBL" id="LFBV01000008">
    <property type="protein sequence ID" value="OKH92075.1"/>
    <property type="molecule type" value="Genomic_DNA"/>
</dbReference>
<organism evidence="3 4">
    <name type="scientific">Streptomyces uncialis</name>
    <dbReference type="NCBI Taxonomy" id="1048205"/>
    <lineage>
        <taxon>Bacteria</taxon>
        <taxon>Bacillati</taxon>
        <taxon>Actinomycetota</taxon>
        <taxon>Actinomycetes</taxon>
        <taxon>Kitasatosporales</taxon>
        <taxon>Streptomycetaceae</taxon>
        <taxon>Streptomyces</taxon>
    </lineage>
</organism>
<comment type="caution">
    <text evidence="3">The sequence shown here is derived from an EMBL/GenBank/DDBJ whole genome shotgun (WGS) entry which is preliminary data.</text>
</comment>
<dbReference type="InterPro" id="IPR012338">
    <property type="entry name" value="Beta-lactam/transpept-like"/>
</dbReference>
<feature type="domain" description="Beta-lactamase-related" evidence="2">
    <location>
        <begin position="41"/>
        <end position="290"/>
    </location>
</feature>
<evidence type="ECO:0000313" key="3">
    <source>
        <dbReference type="EMBL" id="OKH92075.1"/>
    </source>
</evidence>
<name>A0A1Q4V2H1_9ACTN</name>
<dbReference type="InterPro" id="IPR001466">
    <property type="entry name" value="Beta-lactam-related"/>
</dbReference>
<evidence type="ECO:0000256" key="1">
    <source>
        <dbReference type="SAM" id="SignalP"/>
    </source>
</evidence>
<proteinExistence type="predicted"/>
<dbReference type="SUPFAM" id="SSF56601">
    <property type="entry name" value="beta-lactamase/transpeptidase-like"/>
    <property type="match status" value="1"/>
</dbReference>
<sequence length="335" mass="34862">MLLALTLLFPVPAGSAPHTPPAWTAPTVTALSATLPSLTREGKARTVAALATAGDSGHFVRTGPALTRAAPFPAGSLTKTFVATVVLQLAAERELSLDAPVDTYLPGLIRGNGNDGRAVTLRQLLTHTSGLRDFAARTRGTGRVSVARALSIALAQRPAPRGGFHYSNTNYVVLGEVVERVTGRSYAREVRRRLILPLGLTGTRFPATPRAAGASGDLVSTLDDLNAFHTALLSGALLAPPQLRTMLDTRATGGVYGMGVLPTELPCGVTVWGHAGRIPGTWARSAVAADGTRAVTYRTDTDTPPRPGGELPLLTAVFCPPGTRPTPPEDPPGPS</sequence>
<feature type="signal peptide" evidence="1">
    <location>
        <begin position="1"/>
        <end position="15"/>
    </location>
</feature>
<evidence type="ECO:0000313" key="4">
    <source>
        <dbReference type="Proteomes" id="UP000186455"/>
    </source>
</evidence>
<dbReference type="PANTHER" id="PTHR46825:SF7">
    <property type="entry name" value="D-ALANYL-D-ALANINE CARBOXYPEPTIDASE"/>
    <property type="match status" value="1"/>
</dbReference>